<accession>A0AAQ3ML19</accession>
<gene>
    <name evidence="2" type="ORF">V8G54_032397</name>
</gene>
<name>A0AAQ3ML19_VIGMU</name>
<evidence type="ECO:0000313" key="3">
    <source>
        <dbReference type="Proteomes" id="UP001374535"/>
    </source>
</evidence>
<keyword evidence="1" id="KW-1133">Transmembrane helix</keyword>
<feature type="transmembrane region" description="Helical" evidence="1">
    <location>
        <begin position="21"/>
        <end position="41"/>
    </location>
</feature>
<feature type="transmembrane region" description="Helical" evidence="1">
    <location>
        <begin position="47"/>
        <end position="66"/>
    </location>
</feature>
<evidence type="ECO:0000313" key="2">
    <source>
        <dbReference type="EMBL" id="WVY93309.1"/>
    </source>
</evidence>
<protein>
    <submittedName>
        <fullName evidence="2">Uncharacterized protein</fullName>
    </submittedName>
</protein>
<keyword evidence="1" id="KW-0472">Membrane</keyword>
<evidence type="ECO:0000256" key="1">
    <source>
        <dbReference type="SAM" id="Phobius"/>
    </source>
</evidence>
<sequence length="128" mass="15489">MKLTSESLAMSRSYVTNFLRVYFCYVFCCFTFCCFLLFHLLNWKSLIWAPCYTLLPTKIMYVTHIITRNHTKKFFKIVKILFNISKPQLRNYFTVKYQKYYLNSFIILKTKSISNLHEFLMNKSNILI</sequence>
<dbReference type="Proteomes" id="UP001374535">
    <property type="component" value="Chromosome 10"/>
</dbReference>
<dbReference type="AlphaFoldDB" id="A0AAQ3ML19"/>
<organism evidence="2 3">
    <name type="scientific">Vigna mungo</name>
    <name type="common">Black gram</name>
    <name type="synonym">Phaseolus mungo</name>
    <dbReference type="NCBI Taxonomy" id="3915"/>
    <lineage>
        <taxon>Eukaryota</taxon>
        <taxon>Viridiplantae</taxon>
        <taxon>Streptophyta</taxon>
        <taxon>Embryophyta</taxon>
        <taxon>Tracheophyta</taxon>
        <taxon>Spermatophyta</taxon>
        <taxon>Magnoliopsida</taxon>
        <taxon>eudicotyledons</taxon>
        <taxon>Gunneridae</taxon>
        <taxon>Pentapetalae</taxon>
        <taxon>rosids</taxon>
        <taxon>fabids</taxon>
        <taxon>Fabales</taxon>
        <taxon>Fabaceae</taxon>
        <taxon>Papilionoideae</taxon>
        <taxon>50 kb inversion clade</taxon>
        <taxon>NPAAA clade</taxon>
        <taxon>indigoferoid/millettioid clade</taxon>
        <taxon>Phaseoleae</taxon>
        <taxon>Vigna</taxon>
    </lineage>
</organism>
<proteinExistence type="predicted"/>
<keyword evidence="3" id="KW-1185">Reference proteome</keyword>
<keyword evidence="1" id="KW-0812">Transmembrane</keyword>
<reference evidence="2 3" key="1">
    <citation type="journal article" date="2023" name="Life. Sci Alliance">
        <title>Evolutionary insights into 3D genome organization and epigenetic landscape of Vigna mungo.</title>
        <authorList>
            <person name="Junaid A."/>
            <person name="Singh B."/>
            <person name="Bhatia S."/>
        </authorList>
    </citation>
    <scope>NUCLEOTIDE SEQUENCE [LARGE SCALE GENOMIC DNA]</scope>
    <source>
        <strain evidence="2">Urdbean</strain>
    </source>
</reference>
<dbReference type="EMBL" id="CP144691">
    <property type="protein sequence ID" value="WVY93309.1"/>
    <property type="molecule type" value="Genomic_DNA"/>
</dbReference>